<protein>
    <submittedName>
        <fullName evidence="1">Uncharacterized protein</fullName>
    </submittedName>
</protein>
<dbReference type="InterPro" id="IPR048868">
    <property type="entry name" value="OGG-like_put"/>
</dbReference>
<comment type="caution">
    <text evidence="1">The sequence shown here is derived from an EMBL/GenBank/DDBJ whole genome shotgun (WGS) entry which is preliminary data.</text>
</comment>
<name>A0ABU0KAF2_9ACTN</name>
<dbReference type="Proteomes" id="UP001236795">
    <property type="component" value="Unassembled WGS sequence"/>
</dbReference>
<dbReference type="EMBL" id="JAUSWC010000003">
    <property type="protein sequence ID" value="MDQ0486269.1"/>
    <property type="molecule type" value="Genomic_DNA"/>
</dbReference>
<dbReference type="Pfam" id="PF21790">
    <property type="entry name" value="OGG"/>
    <property type="match status" value="1"/>
</dbReference>
<keyword evidence="2" id="KW-1185">Reference proteome</keyword>
<proteinExistence type="predicted"/>
<accession>A0ABU0KAF2</accession>
<evidence type="ECO:0000313" key="1">
    <source>
        <dbReference type="EMBL" id="MDQ0486269.1"/>
    </source>
</evidence>
<dbReference type="RefSeq" id="WP_136238051.1">
    <property type="nucleotide sequence ID" value="NZ_JAUSWC010000003.1"/>
</dbReference>
<organism evidence="1 2">
    <name type="scientific">Streptomyces thermodiastaticus</name>
    <dbReference type="NCBI Taxonomy" id="44061"/>
    <lineage>
        <taxon>Bacteria</taxon>
        <taxon>Bacillati</taxon>
        <taxon>Actinomycetota</taxon>
        <taxon>Actinomycetes</taxon>
        <taxon>Kitasatosporales</taxon>
        <taxon>Streptomycetaceae</taxon>
        <taxon>Streptomyces</taxon>
    </lineage>
</organism>
<evidence type="ECO:0000313" key="2">
    <source>
        <dbReference type="Proteomes" id="UP001236795"/>
    </source>
</evidence>
<sequence>MRYDQRQADKLDETMLELLLPTSAVESLGQWLADSQRGQRYANGSGPHTIPYAPSTWVAVTPWPTTFADRAAADSASVSRAEVVAAVRAAEQSESWAEAFVATQVWGYGVTGYGPYRTRQVLAQPSAEAVLTEAVSLLVDEGAVAAYEVLHTLDGLGPAFLTKFLYFAGQALSDVKGPRPLILDSVLAGVLRRHATKVGRAVGYEWSEAVAKWIWRDSGWSSHRYDVYLRWMYAANERLAAASIDWPTTPDVLELALFSAVWDPE</sequence>
<gene>
    <name evidence="1" type="ORF">QO019_001101</name>
</gene>
<reference evidence="1 2" key="1">
    <citation type="submission" date="2023-07" db="EMBL/GenBank/DDBJ databases">
        <title>Genomic Encyclopedia of Type Strains, Phase IV (KMG-IV): sequencing the most valuable type-strain genomes for metagenomic binning, comparative biology and taxonomic classification.</title>
        <authorList>
            <person name="Goeker M."/>
        </authorList>
    </citation>
    <scope>NUCLEOTIDE SEQUENCE [LARGE SCALE GENOMIC DNA]</scope>
    <source>
        <strain evidence="1 2">DSM 40573</strain>
    </source>
</reference>